<organism evidence="1 2">
    <name type="scientific">Aedes albopictus</name>
    <name type="common">Asian tiger mosquito</name>
    <name type="synonym">Stegomyia albopicta</name>
    <dbReference type="NCBI Taxonomy" id="7160"/>
    <lineage>
        <taxon>Eukaryota</taxon>
        <taxon>Metazoa</taxon>
        <taxon>Ecdysozoa</taxon>
        <taxon>Arthropoda</taxon>
        <taxon>Hexapoda</taxon>
        <taxon>Insecta</taxon>
        <taxon>Pterygota</taxon>
        <taxon>Neoptera</taxon>
        <taxon>Endopterygota</taxon>
        <taxon>Diptera</taxon>
        <taxon>Nematocera</taxon>
        <taxon>Culicoidea</taxon>
        <taxon>Culicidae</taxon>
        <taxon>Culicinae</taxon>
        <taxon>Aedini</taxon>
        <taxon>Aedes</taxon>
        <taxon>Stegomyia</taxon>
    </lineage>
</organism>
<sequence length="149" mass="16491">MGLSPLQKCTAALRMLAYGSSACSLDENIRIGESTTLENLRKFCKAFIGVYGPKFLRIPDAEDVKVLMTENAERGFPGMVASINCMHWTWKNYPVALKGQYQGKEGKPTIVLEVFASKSTHIWHAFFGCPGSCNDINVLDRSPLMSNPN</sequence>
<evidence type="ECO:0000313" key="1">
    <source>
        <dbReference type="EnsemblMetazoa" id="AALFPA23_022252.P32989"/>
    </source>
</evidence>
<dbReference type="InterPro" id="IPR006912">
    <property type="entry name" value="Harbinger_derived_prot"/>
</dbReference>
<accession>A0ABM1ZWD6</accession>
<evidence type="ECO:0000313" key="2">
    <source>
        <dbReference type="Proteomes" id="UP000069940"/>
    </source>
</evidence>
<dbReference type="RefSeq" id="XP_062704149.1">
    <property type="nucleotide sequence ID" value="XM_062848165.1"/>
</dbReference>
<dbReference type="PANTHER" id="PTHR47150:SF5">
    <property type="entry name" value="OS07G0546750 PROTEIN"/>
    <property type="match status" value="1"/>
</dbReference>
<proteinExistence type="predicted"/>
<dbReference type="Pfam" id="PF04827">
    <property type="entry name" value="Plant_tran"/>
    <property type="match status" value="1"/>
</dbReference>
<name>A0ABM1ZWD6_AEDAL</name>
<evidence type="ECO:0008006" key="3">
    <source>
        <dbReference type="Google" id="ProtNLM"/>
    </source>
</evidence>
<dbReference type="GeneID" id="115264022"/>
<dbReference type="PANTHER" id="PTHR47150">
    <property type="entry name" value="OS12G0169200 PROTEIN"/>
    <property type="match status" value="1"/>
</dbReference>
<reference evidence="2" key="1">
    <citation type="journal article" date="2015" name="Proc. Natl. Acad. Sci. U.S.A.">
        <title>Genome sequence of the Asian Tiger mosquito, Aedes albopictus, reveals insights into its biology, genetics, and evolution.</title>
        <authorList>
            <person name="Chen X.G."/>
            <person name="Jiang X."/>
            <person name="Gu J."/>
            <person name="Xu M."/>
            <person name="Wu Y."/>
            <person name="Deng Y."/>
            <person name="Zhang C."/>
            <person name="Bonizzoni M."/>
            <person name="Dermauw W."/>
            <person name="Vontas J."/>
            <person name="Armbruster P."/>
            <person name="Huang X."/>
            <person name="Yang Y."/>
            <person name="Zhang H."/>
            <person name="He W."/>
            <person name="Peng H."/>
            <person name="Liu Y."/>
            <person name="Wu K."/>
            <person name="Chen J."/>
            <person name="Lirakis M."/>
            <person name="Topalis P."/>
            <person name="Van Leeuwen T."/>
            <person name="Hall A.B."/>
            <person name="Jiang X."/>
            <person name="Thorpe C."/>
            <person name="Mueller R.L."/>
            <person name="Sun C."/>
            <person name="Waterhouse R.M."/>
            <person name="Yan G."/>
            <person name="Tu Z.J."/>
            <person name="Fang X."/>
            <person name="James A.A."/>
        </authorList>
    </citation>
    <scope>NUCLEOTIDE SEQUENCE [LARGE SCALE GENOMIC DNA]</scope>
    <source>
        <strain evidence="2">Foshan</strain>
    </source>
</reference>
<keyword evidence="2" id="KW-1185">Reference proteome</keyword>
<dbReference type="EnsemblMetazoa" id="AALFPA23_022252.R32989">
    <property type="protein sequence ID" value="AALFPA23_022252.P32989"/>
    <property type="gene ID" value="AALFPA23_022252"/>
</dbReference>
<protein>
    <recommendedName>
        <fullName evidence="3">DDE Tnp4 domain-containing protein</fullName>
    </recommendedName>
</protein>
<dbReference type="Proteomes" id="UP000069940">
    <property type="component" value="Unassembled WGS sequence"/>
</dbReference>
<reference evidence="1" key="2">
    <citation type="submission" date="2025-05" db="UniProtKB">
        <authorList>
            <consortium name="EnsemblMetazoa"/>
        </authorList>
    </citation>
    <scope>IDENTIFICATION</scope>
    <source>
        <strain evidence="1">Foshan</strain>
    </source>
</reference>